<keyword evidence="2" id="KW-1185">Reference proteome</keyword>
<name>A0A4Y2KN77_ARAVE</name>
<reference evidence="1 2" key="1">
    <citation type="journal article" date="2019" name="Sci. Rep.">
        <title>Orb-weaving spider Araneus ventricosus genome elucidates the spidroin gene catalogue.</title>
        <authorList>
            <person name="Kono N."/>
            <person name="Nakamura H."/>
            <person name="Ohtoshi R."/>
            <person name="Moran D.A.P."/>
            <person name="Shinohara A."/>
            <person name="Yoshida Y."/>
            <person name="Fujiwara M."/>
            <person name="Mori M."/>
            <person name="Tomita M."/>
            <person name="Arakawa K."/>
        </authorList>
    </citation>
    <scope>NUCLEOTIDE SEQUENCE [LARGE SCALE GENOMIC DNA]</scope>
</reference>
<dbReference type="Proteomes" id="UP000499080">
    <property type="component" value="Unassembled WGS sequence"/>
</dbReference>
<gene>
    <name evidence="1" type="ORF">AVEN_181142_1</name>
</gene>
<sequence>MIGQIASKEVRTSKTFNRRPDCTIFVITEDPALREPDVTCRPRDTKVCLANELVKCEDHFLLCLSLFILPMKLSAWLQNKRLPNKPCPAIATQDSDLPRGEQQKRSPSQQVLTPRCRSVNYGFDQKCCVGIYLRFHRGLTPFGKRGDARKMNCPSCRFL</sequence>
<dbReference type="AlphaFoldDB" id="A0A4Y2KN77"/>
<comment type="caution">
    <text evidence="1">The sequence shown here is derived from an EMBL/GenBank/DDBJ whole genome shotgun (WGS) entry which is preliminary data.</text>
</comment>
<proteinExistence type="predicted"/>
<dbReference type="EMBL" id="BGPR01004807">
    <property type="protein sequence ID" value="GBN03562.1"/>
    <property type="molecule type" value="Genomic_DNA"/>
</dbReference>
<evidence type="ECO:0000313" key="2">
    <source>
        <dbReference type="Proteomes" id="UP000499080"/>
    </source>
</evidence>
<evidence type="ECO:0000313" key="1">
    <source>
        <dbReference type="EMBL" id="GBN03562.1"/>
    </source>
</evidence>
<protein>
    <submittedName>
        <fullName evidence="1">Uncharacterized protein</fullName>
    </submittedName>
</protein>
<organism evidence="1 2">
    <name type="scientific">Araneus ventricosus</name>
    <name type="common">Orbweaver spider</name>
    <name type="synonym">Epeira ventricosa</name>
    <dbReference type="NCBI Taxonomy" id="182803"/>
    <lineage>
        <taxon>Eukaryota</taxon>
        <taxon>Metazoa</taxon>
        <taxon>Ecdysozoa</taxon>
        <taxon>Arthropoda</taxon>
        <taxon>Chelicerata</taxon>
        <taxon>Arachnida</taxon>
        <taxon>Araneae</taxon>
        <taxon>Araneomorphae</taxon>
        <taxon>Entelegynae</taxon>
        <taxon>Araneoidea</taxon>
        <taxon>Araneidae</taxon>
        <taxon>Araneus</taxon>
    </lineage>
</organism>
<accession>A0A4Y2KN77</accession>